<dbReference type="InterPro" id="IPR008207">
    <property type="entry name" value="Sig_transdc_His_kin_Hpt_dom"/>
</dbReference>
<dbReference type="EMBL" id="JBHTBS010000004">
    <property type="protein sequence ID" value="MFC7337424.1"/>
    <property type="molecule type" value="Genomic_DNA"/>
</dbReference>
<feature type="modified residue" description="Phosphohistidine" evidence="1">
    <location>
        <position position="55"/>
    </location>
</feature>
<dbReference type="PROSITE" id="PS50894">
    <property type="entry name" value="HPT"/>
    <property type="match status" value="1"/>
</dbReference>
<evidence type="ECO:0000313" key="3">
    <source>
        <dbReference type="EMBL" id="MFC7337424.1"/>
    </source>
</evidence>
<dbReference type="RefSeq" id="WP_379711681.1">
    <property type="nucleotide sequence ID" value="NZ_JBHTBS010000004.1"/>
</dbReference>
<dbReference type="Gene3D" id="1.20.120.160">
    <property type="entry name" value="HPT domain"/>
    <property type="match status" value="1"/>
</dbReference>
<dbReference type="Pfam" id="PF01627">
    <property type="entry name" value="Hpt"/>
    <property type="match status" value="1"/>
</dbReference>
<keyword evidence="4" id="KW-1185">Reference proteome</keyword>
<feature type="domain" description="HPt" evidence="2">
    <location>
        <begin position="16"/>
        <end position="114"/>
    </location>
</feature>
<organism evidence="3 4">
    <name type="scientific">Haloferula chungangensis</name>
    <dbReference type="NCBI Taxonomy" id="1048331"/>
    <lineage>
        <taxon>Bacteria</taxon>
        <taxon>Pseudomonadati</taxon>
        <taxon>Verrucomicrobiota</taxon>
        <taxon>Verrucomicrobiia</taxon>
        <taxon>Verrucomicrobiales</taxon>
        <taxon>Verrucomicrobiaceae</taxon>
        <taxon>Haloferula</taxon>
    </lineage>
</organism>
<accession>A0ABW2L4X7</accession>
<proteinExistence type="predicted"/>
<dbReference type="CDD" id="cd00088">
    <property type="entry name" value="HPT"/>
    <property type="match status" value="1"/>
</dbReference>
<dbReference type="SUPFAM" id="SSF47226">
    <property type="entry name" value="Histidine-containing phosphotransfer domain, HPT domain"/>
    <property type="match status" value="1"/>
</dbReference>
<evidence type="ECO:0000256" key="1">
    <source>
        <dbReference type="PROSITE-ProRule" id="PRU00110"/>
    </source>
</evidence>
<protein>
    <submittedName>
        <fullName evidence="3">Hpt domain-containing protein</fullName>
    </submittedName>
</protein>
<dbReference type="InterPro" id="IPR036641">
    <property type="entry name" value="HPT_dom_sf"/>
</dbReference>
<dbReference type="Proteomes" id="UP001596472">
    <property type="component" value="Unassembled WGS sequence"/>
</dbReference>
<name>A0ABW2L4X7_9BACT</name>
<gene>
    <name evidence="3" type="ORF">ACFQY0_09580</name>
</gene>
<keyword evidence="1" id="KW-0597">Phosphoprotein</keyword>
<evidence type="ECO:0000259" key="2">
    <source>
        <dbReference type="PROSITE" id="PS50894"/>
    </source>
</evidence>
<comment type="caution">
    <text evidence="3">The sequence shown here is derived from an EMBL/GenBank/DDBJ whole genome shotgun (WGS) entry which is preliminary data.</text>
</comment>
<reference evidence="4" key="1">
    <citation type="journal article" date="2019" name="Int. J. Syst. Evol. Microbiol.">
        <title>The Global Catalogue of Microorganisms (GCM) 10K type strain sequencing project: providing services to taxonomists for standard genome sequencing and annotation.</title>
        <authorList>
            <consortium name="The Broad Institute Genomics Platform"/>
            <consortium name="The Broad Institute Genome Sequencing Center for Infectious Disease"/>
            <person name="Wu L."/>
            <person name="Ma J."/>
        </authorList>
    </citation>
    <scope>NUCLEOTIDE SEQUENCE [LARGE SCALE GENOMIC DNA]</scope>
    <source>
        <strain evidence="4">CGMCC 4.1467</strain>
    </source>
</reference>
<sequence>MEDIDIDQIEALGGFGSPDLIEILQDFLDGLDAHALNLVSLLENGDREAFRESVHRLKGGAQMSGFPKLGELATTWEDLARTESSPLPAKDELQLKLTPAIHAARCAFSHHRTD</sequence>
<evidence type="ECO:0000313" key="4">
    <source>
        <dbReference type="Proteomes" id="UP001596472"/>
    </source>
</evidence>